<organism evidence="9 10">
    <name type="scientific">Tsukamurella tyrosinosolvens</name>
    <dbReference type="NCBI Taxonomy" id="57704"/>
    <lineage>
        <taxon>Bacteria</taxon>
        <taxon>Bacillati</taxon>
        <taxon>Actinomycetota</taxon>
        <taxon>Actinomycetes</taxon>
        <taxon>Mycobacteriales</taxon>
        <taxon>Tsukamurellaceae</taxon>
        <taxon>Tsukamurella</taxon>
    </lineage>
</organism>
<dbReference type="Pfam" id="PF01120">
    <property type="entry name" value="Alpha_L_fucos"/>
    <property type="match status" value="1"/>
</dbReference>
<evidence type="ECO:0000256" key="2">
    <source>
        <dbReference type="ARBA" id="ARBA00007951"/>
    </source>
</evidence>
<gene>
    <name evidence="9" type="ORF">SAMN04489793_1011</name>
</gene>
<sequence length="451" mass="49789">MSTKTAPPTEYEHLHRDVPQWFLDAKLGIFMHWGVYAVPAWAEPSGEFGTPDESPTFERHPYAEWYANSIRIEGSTAERHHRETYGDLPYESLLDRWRAESFDPDDIAELARATGARYFIPTAKHHDGVALWDAPGSGDFNTVRRGPKRDIVGELAHAVRRKGLRFGAYYSGGIDWHAVPAPPMIDKPDSPEDEVKGRSTGAEYAEYAYRHVVDLIDRYAPDVLWGDIDWPDEGKTPGPHSLIDLFDRFYAAAPDGVVNDRWGRTHWDFRTTEYQLDTHVPGEAWENCRGIGYSFGYNAQETAEHRISGPDLIRYFVDIVAGGGNLLLNIGPKADGTVPQEQREVLSALGGWNAVYGDAVFGTRPVAEDRAAPSDAPWVRWTAKDSRLFAVVDASGEVPLAVAAHTVVPDSAALMDGTAVPCVATESGMLVRLPDVPAIGPHVVVFDAVDG</sequence>
<dbReference type="InterPro" id="IPR017853">
    <property type="entry name" value="GH"/>
</dbReference>
<dbReference type="GO" id="GO:0016139">
    <property type="term" value="P:glycoside catabolic process"/>
    <property type="evidence" value="ECO:0007669"/>
    <property type="project" value="TreeGrafter"/>
</dbReference>
<dbReference type="GO" id="GO:0005764">
    <property type="term" value="C:lysosome"/>
    <property type="evidence" value="ECO:0007669"/>
    <property type="project" value="TreeGrafter"/>
</dbReference>
<comment type="similarity">
    <text evidence="2">Belongs to the glycosyl hydrolase 29 family.</text>
</comment>
<dbReference type="AlphaFoldDB" id="A0A1H4MZK9"/>
<dbReference type="InterPro" id="IPR057739">
    <property type="entry name" value="Glyco_hydro_29_N"/>
</dbReference>
<proteinExistence type="inferred from homology"/>
<dbReference type="EMBL" id="FNSA01000003">
    <property type="protein sequence ID" value="SEB88214.1"/>
    <property type="molecule type" value="Genomic_DNA"/>
</dbReference>
<comment type="function">
    <text evidence="1">Alpha-L-fucosidase is responsible for hydrolyzing the alpha-1,6-linked fucose joined to the reducing-end N-acetylglucosamine of the carbohydrate moieties of glycoproteins.</text>
</comment>
<dbReference type="EC" id="3.2.1.51" evidence="3"/>
<dbReference type="Proteomes" id="UP000182241">
    <property type="component" value="Unassembled WGS sequence"/>
</dbReference>
<dbReference type="GO" id="GO:0006004">
    <property type="term" value="P:fucose metabolic process"/>
    <property type="evidence" value="ECO:0007669"/>
    <property type="project" value="InterPro"/>
</dbReference>
<dbReference type="OrthoDB" id="5526311at2"/>
<dbReference type="Gene3D" id="3.20.20.80">
    <property type="entry name" value="Glycosidases"/>
    <property type="match status" value="1"/>
</dbReference>
<evidence type="ECO:0000256" key="3">
    <source>
        <dbReference type="ARBA" id="ARBA00012662"/>
    </source>
</evidence>
<keyword evidence="5" id="KW-0378">Hydrolase</keyword>
<dbReference type="InterPro" id="IPR000933">
    <property type="entry name" value="Glyco_hydro_29"/>
</dbReference>
<name>A0A1H4MZK9_TSUTY</name>
<evidence type="ECO:0000256" key="5">
    <source>
        <dbReference type="ARBA" id="ARBA00022801"/>
    </source>
</evidence>
<evidence type="ECO:0000313" key="9">
    <source>
        <dbReference type="EMBL" id="SEB88214.1"/>
    </source>
</evidence>
<accession>A0A1H4MZK9</accession>
<feature type="site" description="May be important for catalysis" evidence="7">
    <location>
        <position position="288"/>
    </location>
</feature>
<dbReference type="PRINTS" id="PR00741">
    <property type="entry name" value="GLHYDRLASE29"/>
</dbReference>
<dbReference type="RefSeq" id="WP_068740846.1">
    <property type="nucleotide sequence ID" value="NZ_FNSA01000003.1"/>
</dbReference>
<dbReference type="PIRSF" id="PIRSF001092">
    <property type="entry name" value="Alpha-L-fucosidase"/>
    <property type="match status" value="1"/>
</dbReference>
<evidence type="ECO:0000256" key="4">
    <source>
        <dbReference type="ARBA" id="ARBA00022729"/>
    </source>
</evidence>
<dbReference type="SMART" id="SM00812">
    <property type="entry name" value="Alpha_L_fucos"/>
    <property type="match status" value="1"/>
</dbReference>
<evidence type="ECO:0000256" key="7">
    <source>
        <dbReference type="PIRSR" id="PIRSR001092-1"/>
    </source>
</evidence>
<protein>
    <recommendedName>
        <fullName evidence="3">alpha-L-fucosidase</fullName>
        <ecNumber evidence="3">3.2.1.51</ecNumber>
    </recommendedName>
</protein>
<keyword evidence="4" id="KW-0732">Signal</keyword>
<reference evidence="10" key="1">
    <citation type="submission" date="2016-10" db="EMBL/GenBank/DDBJ databases">
        <authorList>
            <person name="Varghese N."/>
            <person name="Submissions S."/>
        </authorList>
    </citation>
    <scope>NUCLEOTIDE SEQUENCE [LARGE SCALE GENOMIC DNA]</scope>
    <source>
        <strain evidence="10">DSM 44234</strain>
    </source>
</reference>
<dbReference type="PANTHER" id="PTHR10030">
    <property type="entry name" value="ALPHA-L-FUCOSIDASE"/>
    <property type="match status" value="1"/>
</dbReference>
<dbReference type="SUPFAM" id="SSF51445">
    <property type="entry name" value="(Trans)glycosidases"/>
    <property type="match status" value="1"/>
</dbReference>
<dbReference type="PANTHER" id="PTHR10030:SF37">
    <property type="entry name" value="ALPHA-L-FUCOSIDASE-RELATED"/>
    <property type="match status" value="1"/>
</dbReference>
<feature type="domain" description="Glycoside hydrolase family 29 N-terminal" evidence="8">
    <location>
        <begin position="12"/>
        <end position="358"/>
    </location>
</feature>
<dbReference type="STRING" id="57704.SAMN04489793_1011"/>
<keyword evidence="10" id="KW-1185">Reference proteome</keyword>
<evidence type="ECO:0000256" key="6">
    <source>
        <dbReference type="ARBA" id="ARBA00023295"/>
    </source>
</evidence>
<dbReference type="InterPro" id="IPR016286">
    <property type="entry name" value="FUC_metazoa-typ"/>
</dbReference>
<evidence type="ECO:0000259" key="8">
    <source>
        <dbReference type="Pfam" id="PF01120"/>
    </source>
</evidence>
<evidence type="ECO:0000313" key="10">
    <source>
        <dbReference type="Proteomes" id="UP000182241"/>
    </source>
</evidence>
<dbReference type="GO" id="GO:0004560">
    <property type="term" value="F:alpha-L-fucosidase activity"/>
    <property type="evidence" value="ECO:0007669"/>
    <property type="project" value="InterPro"/>
</dbReference>
<keyword evidence="6" id="KW-0326">Glycosidase</keyword>
<evidence type="ECO:0000256" key="1">
    <source>
        <dbReference type="ARBA" id="ARBA00004071"/>
    </source>
</evidence>